<dbReference type="SUPFAM" id="SSF52540">
    <property type="entry name" value="P-loop containing nucleoside triphosphate hydrolases"/>
    <property type="match status" value="1"/>
</dbReference>
<reference evidence="3" key="3">
    <citation type="submission" date="2025-08" db="UniProtKB">
        <authorList>
            <consortium name="Ensembl"/>
        </authorList>
    </citation>
    <scope>IDENTIFICATION</scope>
</reference>
<reference evidence="4" key="2">
    <citation type="journal article" date="2014" name="Nat. Commun.">
        <title>The cavefish genome reveals candidate genes for eye loss.</title>
        <authorList>
            <person name="McGaugh S.E."/>
            <person name="Gross J.B."/>
            <person name="Aken B."/>
            <person name="Blin M."/>
            <person name="Borowsky R."/>
            <person name="Chalopin D."/>
            <person name="Hinaux H."/>
            <person name="Jeffery W.R."/>
            <person name="Keene A."/>
            <person name="Ma L."/>
            <person name="Minx P."/>
            <person name="Murphy D."/>
            <person name="O'Quin K.E."/>
            <person name="Retaux S."/>
            <person name="Rohner N."/>
            <person name="Searle S.M."/>
            <person name="Stahl B.A."/>
            <person name="Tabin C."/>
            <person name="Volff J.N."/>
            <person name="Yoshizawa M."/>
            <person name="Warren W.C."/>
        </authorList>
    </citation>
    <scope>NUCLEOTIDE SEQUENCE [LARGE SCALE GENOMIC DNA]</scope>
    <source>
        <strain evidence="4">female</strain>
    </source>
</reference>
<dbReference type="Pfam" id="PF07534">
    <property type="entry name" value="TLD"/>
    <property type="match status" value="1"/>
</dbReference>
<comment type="similarity">
    <text evidence="1">Belongs to the IFI44 family.</text>
</comment>
<dbReference type="PANTHER" id="PTHR14241:SF28">
    <property type="entry name" value="INTERFERON-INDUCED PROTEIN 44-LIKE"/>
    <property type="match status" value="1"/>
</dbReference>
<dbReference type="AlphaFoldDB" id="A0A3B1KLC8"/>
<dbReference type="Gene3D" id="3.40.50.300">
    <property type="entry name" value="P-loop containing nucleotide triphosphate hydrolases"/>
    <property type="match status" value="1"/>
</dbReference>
<dbReference type="STRING" id="7994.ENSAMXP00000054716"/>
<reference evidence="3" key="4">
    <citation type="submission" date="2025-09" db="UniProtKB">
        <authorList>
            <consortium name="Ensembl"/>
        </authorList>
    </citation>
    <scope>IDENTIFICATION</scope>
</reference>
<dbReference type="GO" id="GO:0006955">
    <property type="term" value="P:immune response"/>
    <property type="evidence" value="ECO:0007669"/>
    <property type="project" value="TreeGrafter"/>
</dbReference>
<dbReference type="Ensembl" id="ENSAMXT00000042469.1">
    <property type="protein sequence ID" value="ENSAMXP00000054716.1"/>
    <property type="gene ID" value="ENSAMXG00000038807.1"/>
</dbReference>
<evidence type="ECO:0000313" key="3">
    <source>
        <dbReference type="Ensembl" id="ENSAMXP00000054716.1"/>
    </source>
</evidence>
<organism evidence="3 4">
    <name type="scientific">Astyanax mexicanus</name>
    <name type="common">Blind cave fish</name>
    <name type="synonym">Astyanax fasciatus mexicanus</name>
    <dbReference type="NCBI Taxonomy" id="7994"/>
    <lineage>
        <taxon>Eukaryota</taxon>
        <taxon>Metazoa</taxon>
        <taxon>Chordata</taxon>
        <taxon>Craniata</taxon>
        <taxon>Vertebrata</taxon>
        <taxon>Euteleostomi</taxon>
        <taxon>Actinopterygii</taxon>
        <taxon>Neopterygii</taxon>
        <taxon>Teleostei</taxon>
        <taxon>Ostariophysi</taxon>
        <taxon>Characiformes</taxon>
        <taxon>Characoidei</taxon>
        <taxon>Acestrorhamphidae</taxon>
        <taxon>Acestrorhamphinae</taxon>
        <taxon>Astyanax</taxon>
    </lineage>
</organism>
<dbReference type="Proteomes" id="UP000018467">
    <property type="component" value="Unassembled WGS sequence"/>
</dbReference>
<sequence length="558" mass="59441">MSSIVSSLGEEKEWRLRGLFPRPVRLHLLYKSSHHGADISTLLSSFDSCGSFVLAVFLQSGEVRGGFTSKSLKNGSEFIDEEAFLFEINNNARRFPVNKPARAVQVHFTESAPSSSFTFGSTARSGSSFGLSPGLTSPSSFSTCLVSSSPSTSCSTGFGYFPPSSSAGFVTPSTSCSTGFGYFPPSSSAGFVTPSTSCSTGFGYFPPSSSAGFVTPSTSCSTGFGSSFAFSSLAQKIPNSSSAPVYLQLYILKPSLLFRNRKSLRENFVSYKLVVETVSQVRALLLGPVGSGKSSLINSIRSTMFKRIMHLPNVGTAAGSFTKKLKSYDIRVEKGGPPTALSLCDVMAIGDEDFTGLSLSDTRAVIKGHVPEGYQFQSDVPISDKISGYRAAPTLEDQVHGVLFVLDASKVTSYSTSLRNNLRKLHTTASDMGIPQLILLTHVDLGLVKLGLCVCTPVSNENNSSVCIVVMQTPVCLVISLQMQKAAELVGLPLSYVVPVKNYMSELSVDRNTDILLLSAVNSILQAVDDALEDQYPGGITVQHTQTTPNSSIGVAEL</sequence>
<evidence type="ECO:0000259" key="2">
    <source>
        <dbReference type="Pfam" id="PF07534"/>
    </source>
</evidence>
<proteinExistence type="inferred from homology"/>
<evidence type="ECO:0000313" key="4">
    <source>
        <dbReference type="Proteomes" id="UP000018467"/>
    </source>
</evidence>
<dbReference type="InterPro" id="IPR006571">
    <property type="entry name" value="TLDc_dom"/>
</dbReference>
<name>A0A3B1KLC8_ASTMX</name>
<dbReference type="GeneTree" id="ENSGT00940000165866"/>
<dbReference type="PANTHER" id="PTHR14241">
    <property type="entry name" value="INTERFERON-INDUCED PROTEIN 44"/>
    <property type="match status" value="1"/>
</dbReference>
<reference evidence="4" key="1">
    <citation type="submission" date="2013-03" db="EMBL/GenBank/DDBJ databases">
        <authorList>
            <person name="Jeffery W."/>
            <person name="Warren W."/>
            <person name="Wilson R.K."/>
        </authorList>
    </citation>
    <scope>NUCLEOTIDE SEQUENCE</scope>
    <source>
        <strain evidence="4">female</strain>
    </source>
</reference>
<protein>
    <recommendedName>
        <fullName evidence="2">TLDc domain-containing protein</fullName>
    </recommendedName>
</protein>
<evidence type="ECO:0000256" key="1">
    <source>
        <dbReference type="ARBA" id="ARBA00009243"/>
    </source>
</evidence>
<dbReference type="InParanoid" id="A0A3B1KLC8"/>
<keyword evidence="4" id="KW-1185">Reference proteome</keyword>
<dbReference type="CDD" id="cd00882">
    <property type="entry name" value="Ras_like_GTPase"/>
    <property type="match status" value="1"/>
</dbReference>
<dbReference type="InterPro" id="IPR027417">
    <property type="entry name" value="P-loop_NTPase"/>
</dbReference>
<dbReference type="Bgee" id="ENSAMXG00000038807">
    <property type="expression patterns" value="Expressed in testis and 14 other cell types or tissues"/>
</dbReference>
<accession>A0A3B1KLC8</accession>
<feature type="domain" description="TLDc" evidence="2">
    <location>
        <begin position="24"/>
        <end position="132"/>
    </location>
</feature>